<evidence type="ECO:0000313" key="2">
    <source>
        <dbReference type="Proteomes" id="UP000002601"/>
    </source>
</evidence>
<dbReference type="KEGG" id="dsa:Desal_2578"/>
<keyword evidence="2" id="KW-1185">Reference proteome</keyword>
<dbReference type="RefSeq" id="WP_015852449.1">
    <property type="nucleotide sequence ID" value="NC_012881.1"/>
</dbReference>
<gene>
    <name evidence="1" type="ordered locus">Desal_2578</name>
</gene>
<dbReference type="EMBL" id="CP001649">
    <property type="protein sequence ID" value="ACS80633.1"/>
    <property type="molecule type" value="Genomic_DNA"/>
</dbReference>
<proteinExistence type="predicted"/>
<name>C6BYM6_MARSD</name>
<dbReference type="OrthoDB" id="5461083at2"/>
<dbReference type="HOGENOM" id="CLU_2952818_0_0_7"/>
<organism evidence="1 2">
    <name type="scientific">Maridesulfovibrio salexigens (strain ATCC 14822 / DSM 2638 / NCIMB 8403 / VKM B-1763)</name>
    <name type="common">Desulfovibrio salexigens</name>
    <dbReference type="NCBI Taxonomy" id="526222"/>
    <lineage>
        <taxon>Bacteria</taxon>
        <taxon>Pseudomonadati</taxon>
        <taxon>Thermodesulfobacteriota</taxon>
        <taxon>Desulfovibrionia</taxon>
        <taxon>Desulfovibrionales</taxon>
        <taxon>Desulfovibrionaceae</taxon>
        <taxon>Maridesulfovibrio</taxon>
    </lineage>
</organism>
<dbReference type="eggNOG" id="ENOG5032MR8">
    <property type="taxonomic scope" value="Bacteria"/>
</dbReference>
<reference evidence="1 2" key="1">
    <citation type="submission" date="2009-06" db="EMBL/GenBank/DDBJ databases">
        <title>Complete sequence of Desulfovibrio salexigens DSM 2638.</title>
        <authorList>
            <consortium name="US DOE Joint Genome Institute"/>
            <person name="Lucas S."/>
            <person name="Copeland A."/>
            <person name="Lapidus A."/>
            <person name="Glavina del Rio T."/>
            <person name="Tice H."/>
            <person name="Bruce D."/>
            <person name="Goodwin L."/>
            <person name="Pitluck S."/>
            <person name="Munk A.C."/>
            <person name="Brettin T."/>
            <person name="Detter J.C."/>
            <person name="Han C."/>
            <person name="Tapia R."/>
            <person name="Larimer F."/>
            <person name="Land M."/>
            <person name="Hauser L."/>
            <person name="Kyrpides N."/>
            <person name="Anderson I."/>
            <person name="Wall J.D."/>
            <person name="Arkin A.P."/>
            <person name="Dehal P."/>
            <person name="Chivian D."/>
            <person name="Giles B."/>
            <person name="Hazen T.C."/>
        </authorList>
    </citation>
    <scope>NUCLEOTIDE SEQUENCE [LARGE SCALE GENOMIC DNA]</scope>
    <source>
        <strain evidence="2">ATCC 14822 / DSM 2638 / NCIMB 8403 / VKM B-1763</strain>
    </source>
</reference>
<dbReference type="Proteomes" id="UP000002601">
    <property type="component" value="Chromosome"/>
</dbReference>
<evidence type="ECO:0000313" key="1">
    <source>
        <dbReference type="EMBL" id="ACS80633.1"/>
    </source>
</evidence>
<sequence>MKQNKSPKTKPKVTACPIMNLKDKNDLFMISSDNWNTQDNRTFIMNADFRQMDSARDKK</sequence>
<dbReference type="AlphaFoldDB" id="C6BYM6"/>
<protein>
    <submittedName>
        <fullName evidence="1">Uncharacterized protein</fullName>
    </submittedName>
</protein>
<accession>C6BYM6</accession>